<dbReference type="InterPro" id="IPR045595">
    <property type="entry name" value="SufBD_N"/>
</dbReference>
<dbReference type="InterPro" id="IPR011542">
    <property type="entry name" value="SUF_FeS_clus_asmbl_SufD"/>
</dbReference>
<dbReference type="InterPro" id="IPR037284">
    <property type="entry name" value="SUF_FeS_clus_asmbl_SufBD_sf"/>
</dbReference>
<dbReference type="RefSeq" id="WP_140649863.1">
    <property type="nucleotide sequence ID" value="NZ_RCZB01000001.1"/>
</dbReference>
<accession>A0A502CD34</accession>
<evidence type="ECO:0000313" key="4">
    <source>
        <dbReference type="EMBL" id="TPG10544.1"/>
    </source>
</evidence>
<keyword evidence="5" id="KW-1185">Reference proteome</keyword>
<evidence type="ECO:0000313" key="5">
    <source>
        <dbReference type="Proteomes" id="UP000319486"/>
    </source>
</evidence>
<gene>
    <name evidence="4" type="primary">sufD</name>
    <name evidence="4" type="ORF">EAH88_05470</name>
</gene>
<protein>
    <submittedName>
        <fullName evidence="4">Fe-S cluster assembly protein SufD</fullName>
    </submittedName>
</protein>
<dbReference type="EMBL" id="RCZO01000002">
    <property type="protein sequence ID" value="TPG10544.1"/>
    <property type="molecule type" value="Genomic_DNA"/>
</dbReference>
<dbReference type="Pfam" id="PF01458">
    <property type="entry name" value="SUFBD_core"/>
    <property type="match status" value="1"/>
</dbReference>
<proteinExistence type="inferred from homology"/>
<feature type="domain" description="SUF system FeS cluster assembly SufBD core" evidence="2">
    <location>
        <begin position="184"/>
        <end position="412"/>
    </location>
</feature>
<dbReference type="NCBIfam" id="TIGR01981">
    <property type="entry name" value="sufD"/>
    <property type="match status" value="1"/>
</dbReference>
<dbReference type="Proteomes" id="UP000319486">
    <property type="component" value="Unassembled WGS sequence"/>
</dbReference>
<sequence length="440" mass="46755">MSQSASLPLVASLLDAPLPVSGIAWLDAVRRENRAAFAASGLPDTRVEAWKYTTLRGLGQRSFASGDTDAQTRVVDASLLALPGVDGARLVFVNGAFRADLSVLDNLPAGLSLQPLSQVLRGDAEPLRFALSWPAPVRHAGEVGDAFARVNAASAGDGVVLRVAAHAKISVPVQLVFVGAAAEADLAWHARNVIELGEGAELTLVEQHVASGEQAHLATLVSDIELREGAQLHHTVLQHAAIGVSLVRRDNVRLRARARATLHVLELGGALVRHDLQAELIGDDAQFHTRGVFMPHGRQHIDTQLAIRHQALNTISTSNWRGVANDRARGVFRGAIVVAPGADGSDASLSNKNLLLSPGAEIDTKPELEIYADEVKAAHGATVGQLDERSLFYLRSRGIPLAEARALLTAAFCRAVLDDLPNKALREHLSAMLVGQLPDA</sequence>
<dbReference type="PANTHER" id="PTHR43575">
    <property type="entry name" value="PROTEIN ABCI7, CHLOROPLASTIC"/>
    <property type="match status" value="1"/>
</dbReference>
<name>A0A502CD34_9GAMM</name>
<dbReference type="GO" id="GO:0016226">
    <property type="term" value="P:iron-sulfur cluster assembly"/>
    <property type="evidence" value="ECO:0007669"/>
    <property type="project" value="InterPro"/>
</dbReference>
<dbReference type="Pfam" id="PF19295">
    <property type="entry name" value="SufBD_N"/>
    <property type="match status" value="1"/>
</dbReference>
<evidence type="ECO:0000259" key="2">
    <source>
        <dbReference type="Pfam" id="PF01458"/>
    </source>
</evidence>
<reference evidence="4 5" key="1">
    <citation type="journal article" date="2019" name="Environ. Microbiol.">
        <title>Species interactions and distinct microbial communities in high Arctic permafrost affected cryosols are associated with the CH4 and CO2 gas fluxes.</title>
        <authorList>
            <person name="Altshuler I."/>
            <person name="Hamel J."/>
            <person name="Turney S."/>
            <person name="Magnuson E."/>
            <person name="Levesque R."/>
            <person name="Greer C."/>
            <person name="Whyte L.G."/>
        </authorList>
    </citation>
    <scope>NUCLEOTIDE SEQUENCE [LARGE SCALE GENOMIC DNA]</scope>
    <source>
        <strain evidence="4 5">S13Y</strain>
    </source>
</reference>
<organism evidence="4 5">
    <name type="scientific">Rhodanobacter glycinis</name>
    <dbReference type="NCBI Taxonomy" id="582702"/>
    <lineage>
        <taxon>Bacteria</taxon>
        <taxon>Pseudomonadati</taxon>
        <taxon>Pseudomonadota</taxon>
        <taxon>Gammaproteobacteria</taxon>
        <taxon>Lysobacterales</taxon>
        <taxon>Rhodanobacteraceae</taxon>
        <taxon>Rhodanobacter</taxon>
    </lineage>
</organism>
<comment type="caution">
    <text evidence="4">The sequence shown here is derived from an EMBL/GenBank/DDBJ whole genome shotgun (WGS) entry which is preliminary data.</text>
</comment>
<dbReference type="InterPro" id="IPR000825">
    <property type="entry name" value="SUF_FeS_clus_asmbl_SufBD_core"/>
</dbReference>
<comment type="similarity">
    <text evidence="1">Belongs to the iron-sulfur cluster assembly SufBD family.</text>
</comment>
<dbReference type="SUPFAM" id="SSF101960">
    <property type="entry name" value="Stabilizer of iron transporter SufD"/>
    <property type="match status" value="1"/>
</dbReference>
<dbReference type="PANTHER" id="PTHR43575:SF1">
    <property type="entry name" value="PROTEIN ABCI7, CHLOROPLASTIC"/>
    <property type="match status" value="1"/>
</dbReference>
<dbReference type="AlphaFoldDB" id="A0A502CD34"/>
<evidence type="ECO:0000256" key="1">
    <source>
        <dbReference type="ARBA" id="ARBA00043967"/>
    </source>
</evidence>
<feature type="domain" description="SUF system FeS cluster assembly SufBD N-terminal" evidence="3">
    <location>
        <begin position="24"/>
        <end position="175"/>
    </location>
</feature>
<evidence type="ECO:0000259" key="3">
    <source>
        <dbReference type="Pfam" id="PF19295"/>
    </source>
</evidence>
<dbReference type="InterPro" id="IPR055346">
    <property type="entry name" value="Fe-S_cluster_assembly_SufBD"/>
</dbReference>
<dbReference type="OrthoDB" id="9768262at2"/>